<gene>
    <name evidence="2" type="ORF">DSM00_1614</name>
</gene>
<dbReference type="PANTHER" id="PTHR12526">
    <property type="entry name" value="GLYCOSYLTRANSFERASE"/>
    <property type="match status" value="1"/>
</dbReference>
<dbReference type="AlphaFoldDB" id="A0A4Q0P7C0"/>
<dbReference type="RefSeq" id="WP_128757511.1">
    <property type="nucleotide sequence ID" value="NZ_QOVM01000003.1"/>
</dbReference>
<dbReference type="Proteomes" id="UP000289238">
    <property type="component" value="Unassembled WGS sequence"/>
</dbReference>
<keyword evidence="3" id="KW-1185">Reference proteome</keyword>
<dbReference type="SUPFAM" id="SSF53756">
    <property type="entry name" value="UDP-Glycosyltransferase/glycogen phosphorylase"/>
    <property type="match status" value="1"/>
</dbReference>
<protein>
    <submittedName>
        <fullName evidence="2">Glycosyltransferase involved in cell wall biosynthesis</fullName>
    </submittedName>
</protein>
<dbReference type="Gene3D" id="3.40.50.2000">
    <property type="entry name" value="Glycogen Phosphorylase B"/>
    <property type="match status" value="1"/>
</dbReference>
<keyword evidence="2" id="KW-0808">Transferase</keyword>
<proteinExistence type="predicted"/>
<dbReference type="OrthoDB" id="6638088at2"/>
<feature type="domain" description="Spore protein YkvP/CgeB glycosyl transferase-like" evidence="1">
    <location>
        <begin position="252"/>
        <end position="368"/>
    </location>
</feature>
<evidence type="ECO:0000313" key="2">
    <source>
        <dbReference type="EMBL" id="RXG22517.1"/>
    </source>
</evidence>
<reference evidence="2 3" key="1">
    <citation type="submission" date="2018-07" db="EMBL/GenBank/DDBJ databases">
        <title>Leeuwenhoekiella genomics.</title>
        <authorList>
            <person name="Tahon G."/>
            <person name="Willems A."/>
        </authorList>
    </citation>
    <scope>NUCLEOTIDE SEQUENCE [LARGE SCALE GENOMIC DNA]</scope>
    <source>
        <strain evidence="2 3">LMG 22550</strain>
    </source>
</reference>
<organism evidence="2 3">
    <name type="scientific">Leeuwenhoekiella aequorea</name>
    <dbReference type="NCBI Taxonomy" id="283736"/>
    <lineage>
        <taxon>Bacteria</taxon>
        <taxon>Pseudomonadati</taxon>
        <taxon>Bacteroidota</taxon>
        <taxon>Flavobacteriia</taxon>
        <taxon>Flavobacteriales</taxon>
        <taxon>Flavobacteriaceae</taxon>
        <taxon>Leeuwenhoekiella</taxon>
    </lineage>
</organism>
<comment type="caution">
    <text evidence="2">The sequence shown here is derived from an EMBL/GenBank/DDBJ whole genome shotgun (WGS) entry which is preliminary data.</text>
</comment>
<dbReference type="EMBL" id="QOVM01000003">
    <property type="protein sequence ID" value="RXG22517.1"/>
    <property type="molecule type" value="Genomic_DNA"/>
</dbReference>
<name>A0A4Q0P7C0_9FLAO</name>
<sequence>MRILLVGEYSNLHNSLKAGLQHLGHEVTLISTGDAFKNYPSDVKLKAKYVTGYSLLNFYRKALYRLTRLDIATLEIGYRCLDFLVDQKPYDVIQLINEYPIKTPYFIERNIIKRLRSLTKRFAILACGDDYISLSYINNLPYHPILQNPDIEFPYSERYISNDHKKYHDFVFQQKNLIISSDLDYHPAYSNVPDYYGLIPNPIQLDKFEDSLPATTGKLVIFHGINEVNYYKKGNNHFEQALLKIKEKFPDRVKIISVSNLPYSEYLKSYNEAHILLDQTYAQDQGYNALEAMAQGKVVFTGAGSLFTKHYNLPLNSVAIHTIPDEDKIAADLENLICNPELIREIGKNARKFIEDNHDCKKIAQQYINAWLSIDIST</sequence>
<accession>A0A4Q0P7C0</accession>
<dbReference type="InterPro" id="IPR055259">
    <property type="entry name" value="YkvP/CgeB_Glyco_trans-like"/>
</dbReference>
<evidence type="ECO:0000313" key="3">
    <source>
        <dbReference type="Proteomes" id="UP000289238"/>
    </source>
</evidence>
<dbReference type="GO" id="GO:0016757">
    <property type="term" value="F:glycosyltransferase activity"/>
    <property type="evidence" value="ECO:0007669"/>
    <property type="project" value="TreeGrafter"/>
</dbReference>
<evidence type="ECO:0000259" key="1">
    <source>
        <dbReference type="Pfam" id="PF13524"/>
    </source>
</evidence>
<dbReference type="Pfam" id="PF13524">
    <property type="entry name" value="Glyco_trans_1_2"/>
    <property type="match status" value="1"/>
</dbReference>
<dbReference type="PANTHER" id="PTHR12526:SF625">
    <property type="entry name" value="PHOSPHATIDYLINOSITOL GLYCAN-CLASS A"/>
    <property type="match status" value="1"/>
</dbReference>